<sequence length="209" mass="23946">MCMCQKGKGRSSMHESTLYRLLGYSYHENAYRIKDILSSRNAQIMEDMFDSGKCMQQSGINPIEYQITDEAYNDHDNGVDNVYMDAHTPDSVSIHERPLWKQLQRSSRHPWYTQHQTFKFLSGSKRHVHTQSLEAFKRRPVEKRYRRGAIARDVHTSSVQGTASPLEVMSALLAFIDEEAAGEEEECAHVEDSVGEMLMTLSSACESEF</sequence>
<evidence type="ECO:0000313" key="1">
    <source>
        <dbReference type="EMBL" id="CAK7925507.1"/>
    </source>
</evidence>
<protein>
    <submittedName>
        <fullName evidence="1">Uncharacterized protein</fullName>
    </submittedName>
</protein>
<dbReference type="EMBL" id="CAKLBY020000087">
    <property type="protein sequence ID" value="CAK7925507.1"/>
    <property type="molecule type" value="Genomic_DNA"/>
</dbReference>
<proteinExistence type="predicted"/>
<gene>
    <name evidence="1" type="ORF">PM001_LOCUS10657</name>
</gene>
<dbReference type="AlphaFoldDB" id="A0AAV1TWA8"/>
<name>A0AAV1TWA8_9STRA</name>
<comment type="caution">
    <text evidence="1">The sequence shown here is derived from an EMBL/GenBank/DDBJ whole genome shotgun (WGS) entry which is preliminary data.</text>
</comment>
<reference evidence="1" key="1">
    <citation type="submission" date="2024-01" db="EMBL/GenBank/DDBJ databases">
        <authorList>
            <person name="Webb A."/>
        </authorList>
    </citation>
    <scope>NUCLEOTIDE SEQUENCE</scope>
    <source>
        <strain evidence="1">Pm1</strain>
    </source>
</reference>
<evidence type="ECO:0000313" key="2">
    <source>
        <dbReference type="Proteomes" id="UP001162060"/>
    </source>
</evidence>
<accession>A0AAV1TWA8</accession>
<dbReference type="Proteomes" id="UP001162060">
    <property type="component" value="Unassembled WGS sequence"/>
</dbReference>
<organism evidence="1 2">
    <name type="scientific">Peronospora matthiolae</name>
    <dbReference type="NCBI Taxonomy" id="2874970"/>
    <lineage>
        <taxon>Eukaryota</taxon>
        <taxon>Sar</taxon>
        <taxon>Stramenopiles</taxon>
        <taxon>Oomycota</taxon>
        <taxon>Peronosporomycetes</taxon>
        <taxon>Peronosporales</taxon>
        <taxon>Peronosporaceae</taxon>
        <taxon>Peronospora</taxon>
    </lineage>
</organism>